<protein>
    <submittedName>
        <fullName evidence="2">Uncharacterized protein</fullName>
    </submittedName>
</protein>
<name>A0A1A8ZCS5_PLAOA</name>
<evidence type="ECO:0000256" key="1">
    <source>
        <dbReference type="SAM" id="Phobius"/>
    </source>
</evidence>
<reference evidence="3" key="1">
    <citation type="submission" date="2016-05" db="EMBL/GenBank/DDBJ databases">
        <authorList>
            <person name="Naeem R."/>
        </authorList>
    </citation>
    <scope>NUCLEOTIDE SEQUENCE [LARGE SCALE GENOMIC DNA]</scope>
</reference>
<keyword evidence="1" id="KW-1133">Transmembrane helix</keyword>
<evidence type="ECO:0000313" key="2">
    <source>
        <dbReference type="EMBL" id="SBT41606.1"/>
    </source>
</evidence>
<feature type="transmembrane region" description="Helical" evidence="1">
    <location>
        <begin position="12"/>
        <end position="29"/>
    </location>
</feature>
<dbReference type="EMBL" id="FLRD01000120">
    <property type="protein sequence ID" value="SBT41606.1"/>
    <property type="molecule type" value="Genomic_DNA"/>
</dbReference>
<organism evidence="2 3">
    <name type="scientific">Plasmodium ovale wallikeri</name>
    <dbReference type="NCBI Taxonomy" id="864142"/>
    <lineage>
        <taxon>Eukaryota</taxon>
        <taxon>Sar</taxon>
        <taxon>Alveolata</taxon>
        <taxon>Apicomplexa</taxon>
        <taxon>Aconoidasida</taxon>
        <taxon>Haemosporida</taxon>
        <taxon>Plasmodiidae</taxon>
        <taxon>Plasmodium</taxon>
        <taxon>Plasmodium (Plasmodium)</taxon>
    </lineage>
</organism>
<keyword evidence="3" id="KW-1185">Reference proteome</keyword>
<gene>
    <name evidence="2" type="ORF">POVWA1_044330</name>
</gene>
<keyword evidence="1" id="KW-0472">Membrane</keyword>
<dbReference type="Proteomes" id="UP000078555">
    <property type="component" value="Unassembled WGS sequence"/>
</dbReference>
<dbReference type="AlphaFoldDB" id="A0A1A8ZCS5"/>
<accession>A0A1A8ZCS5</accession>
<keyword evidence="1" id="KW-0812">Transmembrane</keyword>
<sequence length="100" mass="11426">MHTYLYPILHPILLAFHLASYLICIPSYLHPILLASHLTCIPSYLHTYLRAYLPAYAPAYAYSTLSAHVQAHTALGHLFSTFFCEVVILKYDDQMNSKQL</sequence>
<evidence type="ECO:0000313" key="3">
    <source>
        <dbReference type="Proteomes" id="UP000078555"/>
    </source>
</evidence>
<proteinExistence type="predicted"/>